<name>A0A1H9ISP1_9GAMM</name>
<dbReference type="AlphaFoldDB" id="A0A1H9ISP1"/>
<evidence type="ECO:0000313" key="2">
    <source>
        <dbReference type="EMBL" id="SEQ77539.1"/>
    </source>
</evidence>
<dbReference type="Proteomes" id="UP000242515">
    <property type="component" value="Unassembled WGS sequence"/>
</dbReference>
<keyword evidence="1" id="KW-0812">Transmembrane</keyword>
<protein>
    <recommendedName>
        <fullName evidence="4">Inner membrane protein YgbE</fullName>
    </recommendedName>
</protein>
<keyword evidence="3" id="KW-1185">Reference proteome</keyword>
<gene>
    <name evidence="2" type="ORF">SAMN05216522_106167</name>
</gene>
<dbReference type="InterPro" id="IPR022721">
    <property type="entry name" value="DUF3561"/>
</dbReference>
<evidence type="ECO:0000313" key="3">
    <source>
        <dbReference type="Proteomes" id="UP000242515"/>
    </source>
</evidence>
<organism evidence="2 3">
    <name type="scientific">Rosenbergiella nectarea</name>
    <dbReference type="NCBI Taxonomy" id="988801"/>
    <lineage>
        <taxon>Bacteria</taxon>
        <taxon>Pseudomonadati</taxon>
        <taxon>Pseudomonadota</taxon>
        <taxon>Gammaproteobacteria</taxon>
        <taxon>Enterobacterales</taxon>
        <taxon>Erwiniaceae</taxon>
        <taxon>Rosenbergiella</taxon>
    </lineage>
</organism>
<sequence>MPELPDPVMIRPSLPKEWPSTLVAGGCFGLFAYFLAILSPFIAFGASVLFFFLYTWPFFLALLPVAVFSGMAISVWQQQKIFLTFILTLLLVSGSFWGLFYAFVGW</sequence>
<dbReference type="RefSeq" id="WP_092675845.1">
    <property type="nucleotide sequence ID" value="NZ_FOGC01000006.1"/>
</dbReference>
<feature type="transmembrane region" description="Helical" evidence="1">
    <location>
        <begin position="48"/>
        <end position="69"/>
    </location>
</feature>
<accession>A0A1H9ISP1</accession>
<keyword evidence="1" id="KW-1133">Transmembrane helix</keyword>
<evidence type="ECO:0000256" key="1">
    <source>
        <dbReference type="SAM" id="Phobius"/>
    </source>
</evidence>
<proteinExistence type="predicted"/>
<reference evidence="3" key="1">
    <citation type="submission" date="2016-10" db="EMBL/GenBank/DDBJ databases">
        <authorList>
            <person name="Varghese N."/>
            <person name="Submissions S."/>
        </authorList>
    </citation>
    <scope>NUCLEOTIDE SEQUENCE [LARGE SCALE GENOMIC DNA]</scope>
    <source>
        <strain evidence="3">8N4</strain>
    </source>
</reference>
<keyword evidence="1" id="KW-0472">Membrane</keyword>
<feature type="transmembrane region" description="Helical" evidence="1">
    <location>
        <begin position="21"/>
        <end position="42"/>
    </location>
</feature>
<feature type="transmembrane region" description="Helical" evidence="1">
    <location>
        <begin position="81"/>
        <end position="104"/>
    </location>
</feature>
<dbReference type="EMBL" id="FOGC01000006">
    <property type="protein sequence ID" value="SEQ77539.1"/>
    <property type="molecule type" value="Genomic_DNA"/>
</dbReference>
<dbReference type="Pfam" id="PF12084">
    <property type="entry name" value="DUF3561"/>
    <property type="match status" value="1"/>
</dbReference>
<evidence type="ECO:0008006" key="4">
    <source>
        <dbReference type="Google" id="ProtNLM"/>
    </source>
</evidence>
<dbReference type="STRING" id="988801.SAMN05216522_106167"/>
<dbReference type="OrthoDB" id="6414990at2"/>